<keyword evidence="1" id="KW-0695">RNA-directed DNA polymerase</keyword>
<dbReference type="PANTHER" id="PTHR47027">
    <property type="entry name" value="REVERSE TRANSCRIPTASE DOMAIN-CONTAINING PROTEIN"/>
    <property type="match status" value="1"/>
</dbReference>
<accession>A0A151K3F5</accession>
<dbReference type="STRING" id="34720.A0A151K3F5"/>
<name>A0A151K3F5_9HYME</name>
<proteinExistence type="predicted"/>
<keyword evidence="1" id="KW-0808">Transferase</keyword>
<comment type="caution">
    <text evidence="1">The sequence shown here is derived from an EMBL/GenBank/DDBJ whole genome shotgun (WGS) entry which is preliminary data.</text>
</comment>
<keyword evidence="1" id="KW-0548">Nucleotidyltransferase</keyword>
<dbReference type="PANTHER" id="PTHR47027:SF20">
    <property type="entry name" value="REVERSE TRANSCRIPTASE-LIKE PROTEIN WITH RNA-DIRECTED DNA POLYMERASE DOMAIN"/>
    <property type="match status" value="1"/>
</dbReference>
<evidence type="ECO:0000313" key="1">
    <source>
        <dbReference type="EMBL" id="KYN50674.1"/>
    </source>
</evidence>
<dbReference type="Proteomes" id="UP000078541">
    <property type="component" value="Unassembled WGS sequence"/>
</dbReference>
<reference evidence="1 2" key="1">
    <citation type="submission" date="2016-03" db="EMBL/GenBank/DDBJ databases">
        <title>Trachymyrmex septentrionalis WGS genome.</title>
        <authorList>
            <person name="Nygaard S."/>
            <person name="Hu H."/>
            <person name="Boomsma J."/>
            <person name="Zhang G."/>
        </authorList>
    </citation>
    <scope>NUCLEOTIDE SEQUENCE [LARGE SCALE GENOMIC DNA]</scope>
    <source>
        <strain evidence="1">Tsep2-gDNA-1</strain>
        <tissue evidence="1">Whole body</tissue>
    </source>
</reference>
<organism evidence="1 2">
    <name type="scientific">Trachymyrmex septentrionalis</name>
    <dbReference type="NCBI Taxonomy" id="34720"/>
    <lineage>
        <taxon>Eukaryota</taxon>
        <taxon>Metazoa</taxon>
        <taxon>Ecdysozoa</taxon>
        <taxon>Arthropoda</taxon>
        <taxon>Hexapoda</taxon>
        <taxon>Insecta</taxon>
        <taxon>Pterygota</taxon>
        <taxon>Neoptera</taxon>
        <taxon>Endopterygota</taxon>
        <taxon>Hymenoptera</taxon>
        <taxon>Apocrita</taxon>
        <taxon>Aculeata</taxon>
        <taxon>Formicoidea</taxon>
        <taxon>Formicidae</taxon>
        <taxon>Myrmicinae</taxon>
        <taxon>Trachymyrmex</taxon>
    </lineage>
</organism>
<sequence length="211" mass="25142">PRTASEILQVYIDKTNTWFKRWRIKINETKSSHVTFTLRKGTCPVISLNNKNIPQTNEVKYLGIHLDRRLTWRTHIWTKRKQLNLKLRKLYWLIGTKSKLKLENKILIYKCIIKPVWTYGIQLWGSASKSNIEIIERFQSKALRNFLGAPWYVPNATIIKDLNIPTVKEEITTHFRRYKNRLAEHPNQLAANLHLETRSYSRLKKYKNITI</sequence>
<evidence type="ECO:0000313" key="2">
    <source>
        <dbReference type="Proteomes" id="UP000078541"/>
    </source>
</evidence>
<keyword evidence="2" id="KW-1185">Reference proteome</keyword>
<gene>
    <name evidence="1" type="ORF">ALC56_00051</name>
</gene>
<dbReference type="EMBL" id="LKEZ01003348">
    <property type="protein sequence ID" value="KYN50674.1"/>
    <property type="molecule type" value="Genomic_DNA"/>
</dbReference>
<feature type="non-terminal residue" evidence="1">
    <location>
        <position position="1"/>
    </location>
</feature>
<dbReference type="GO" id="GO:0003964">
    <property type="term" value="F:RNA-directed DNA polymerase activity"/>
    <property type="evidence" value="ECO:0007669"/>
    <property type="project" value="UniProtKB-KW"/>
</dbReference>
<protein>
    <submittedName>
        <fullName evidence="1">RNA-directed DNA polymerase from mobile element jockey</fullName>
    </submittedName>
</protein>
<dbReference type="AlphaFoldDB" id="A0A151K3F5"/>